<evidence type="ECO:0000313" key="4">
    <source>
        <dbReference type="Proteomes" id="UP000030754"/>
    </source>
</evidence>
<protein>
    <submittedName>
        <fullName evidence="3">Rhoptry kinase family protein ROP23 (Incomplete catalytic triad), putative</fullName>
    </submittedName>
</protein>
<accession>U6MZZ4</accession>
<gene>
    <name evidence="3" type="ORF">ENH_00056530</name>
</gene>
<evidence type="ECO:0000256" key="1">
    <source>
        <dbReference type="SAM" id="MobiDB-lite"/>
    </source>
</evidence>
<feature type="region of interest" description="Disordered" evidence="1">
    <location>
        <begin position="132"/>
        <end position="162"/>
    </location>
</feature>
<dbReference type="InterPro" id="IPR011009">
    <property type="entry name" value="Kinase-like_dom_sf"/>
</dbReference>
<feature type="domain" description="Protein kinase" evidence="2">
    <location>
        <begin position="303"/>
        <end position="590"/>
    </location>
</feature>
<dbReference type="InterPro" id="IPR000719">
    <property type="entry name" value="Prot_kinase_dom"/>
</dbReference>
<dbReference type="EMBL" id="HG725573">
    <property type="protein sequence ID" value="CDJ68613.1"/>
    <property type="molecule type" value="Genomic_DNA"/>
</dbReference>
<dbReference type="RefSeq" id="XP_013437080.1">
    <property type="nucleotide sequence ID" value="XM_013581626.1"/>
</dbReference>
<keyword evidence="3" id="KW-0418">Kinase</keyword>
<proteinExistence type="predicted"/>
<dbReference type="OrthoDB" id="346907at2759"/>
<evidence type="ECO:0000313" key="3">
    <source>
        <dbReference type="EMBL" id="CDJ68613.1"/>
    </source>
</evidence>
<name>U6MZZ4_9EIME</name>
<dbReference type="Proteomes" id="UP000030754">
    <property type="component" value="Unassembled WGS sequence"/>
</dbReference>
<reference evidence="3" key="2">
    <citation type="submission" date="2013-10" db="EMBL/GenBank/DDBJ databases">
        <authorList>
            <person name="Aslett M."/>
        </authorList>
    </citation>
    <scope>NUCLEOTIDE SEQUENCE [LARGE SCALE GENOMIC DNA]</scope>
    <source>
        <strain evidence="3">Houghton</strain>
    </source>
</reference>
<reference evidence="3" key="1">
    <citation type="submission" date="2013-10" db="EMBL/GenBank/DDBJ databases">
        <title>Genomic analysis of the causative agents of coccidiosis in chickens.</title>
        <authorList>
            <person name="Reid A.J."/>
            <person name="Blake D."/>
            <person name="Billington K."/>
            <person name="Browne H."/>
            <person name="Dunn M."/>
            <person name="Hung S."/>
            <person name="Kawahara F."/>
            <person name="Miranda-Saavedra D."/>
            <person name="Mourier T."/>
            <person name="Nagra H."/>
            <person name="Otto T.D."/>
            <person name="Rawlings N."/>
            <person name="Sanchez A."/>
            <person name="Sanders M."/>
            <person name="Subramaniam C."/>
            <person name="Tay Y."/>
            <person name="Dear P."/>
            <person name="Doerig C."/>
            <person name="Gruber A."/>
            <person name="Parkinson J."/>
            <person name="Shirley M."/>
            <person name="Wan K.L."/>
            <person name="Berriman M."/>
            <person name="Tomley F."/>
            <person name="Pain A."/>
        </authorList>
    </citation>
    <scope>NUCLEOTIDE SEQUENCE [LARGE SCALE GENOMIC DNA]</scope>
    <source>
        <strain evidence="3">Houghton</strain>
    </source>
</reference>
<sequence>MASPARGLTWRKKLFAFSVVLQLAAGFGGLLAALGTEPSIEKPSSNLHERIDTSEKEGNILMINSNIDAEQAFDGGLKAVPITAAYLRGTDTNVSLESFKSGITAEQRELNQASPPSGIYFYEDFLPTARQEDELSEEQVDPRTFSALSSSTTDDDYDSPNRRLGGQIVQKLMRLKVYTGLKKYAKYANYAGYNTYGAGTYTNYGGYGGYPAYPYATASAASNYSGYNDYAGYSNYTGYSVPTPDAAVGYKRFSKYSEEPGQRYLASLLSRNRTSWWLSNKVSRLTDILGGVCPRGVDQPIMLSNGYESKEATFLAVLQNRERFVDLLAQELSNQIPVRWIGRMYSEVQGQFSAVDSLDRDFAIAKMAPPGEALSSFRHSLRLDIPIDLYEFTGMGTYVQAPDGQVFLNAVSRRPLIRATAGTVIASCSKGKKGDKALLSMSQQAVRVVANLNCIMMVHTNINPSSFLITEKGLVFLGGLFQAVQQGTYLAQSYQFTGGSPPVFVPPELRDSAAYYTLTAQPSLDSWQLGMTLYTFWCDKISTASAGGLSFTDCRSQMPKEIQDLILGLTQADPTARLIAENVALTHPAMLLPIYPDVPNQIDINQDDDILLDTF</sequence>
<keyword evidence="4" id="KW-1185">Reference proteome</keyword>
<dbReference type="AlphaFoldDB" id="U6MZZ4"/>
<dbReference type="PROSITE" id="PS50011">
    <property type="entry name" value="PROTEIN_KINASE_DOM"/>
    <property type="match status" value="1"/>
</dbReference>
<dbReference type="Gene3D" id="1.10.510.10">
    <property type="entry name" value="Transferase(Phosphotransferase) domain 1"/>
    <property type="match status" value="1"/>
</dbReference>
<organism evidence="3 4">
    <name type="scientific">Eimeria necatrix</name>
    <dbReference type="NCBI Taxonomy" id="51315"/>
    <lineage>
        <taxon>Eukaryota</taxon>
        <taxon>Sar</taxon>
        <taxon>Alveolata</taxon>
        <taxon>Apicomplexa</taxon>
        <taxon>Conoidasida</taxon>
        <taxon>Coccidia</taxon>
        <taxon>Eucoccidiorida</taxon>
        <taxon>Eimeriorina</taxon>
        <taxon>Eimeriidae</taxon>
        <taxon>Eimeria</taxon>
    </lineage>
</organism>
<dbReference type="InterPro" id="IPR027916">
    <property type="entry name" value="Kinase-like_dom_ROP"/>
</dbReference>
<keyword evidence="3" id="KW-0808">Transferase</keyword>
<evidence type="ECO:0000259" key="2">
    <source>
        <dbReference type="PROSITE" id="PS50011"/>
    </source>
</evidence>
<dbReference type="GO" id="GO:0005524">
    <property type="term" value="F:ATP binding"/>
    <property type="evidence" value="ECO:0007669"/>
    <property type="project" value="InterPro"/>
</dbReference>
<dbReference type="SUPFAM" id="SSF56112">
    <property type="entry name" value="Protein kinase-like (PK-like)"/>
    <property type="match status" value="1"/>
</dbReference>
<dbReference type="GO" id="GO:0004672">
    <property type="term" value="F:protein kinase activity"/>
    <property type="evidence" value="ECO:0007669"/>
    <property type="project" value="InterPro"/>
</dbReference>
<dbReference type="Pfam" id="PF14531">
    <property type="entry name" value="Kinase-like"/>
    <property type="match status" value="1"/>
</dbReference>
<dbReference type="GeneID" id="25475796"/>
<dbReference type="VEuPathDB" id="ToxoDB:ENH_00056530"/>